<keyword evidence="4" id="KW-1185">Reference proteome</keyword>
<gene>
    <name evidence="2" type="ORF">SCF082_LOCUS45820</name>
    <name evidence="3" type="ORF">SCF082_LOCUS45823</name>
</gene>
<dbReference type="EMBL" id="CAXAMM010041156">
    <property type="protein sequence ID" value="CAK9097678.1"/>
    <property type="molecule type" value="Genomic_DNA"/>
</dbReference>
<accession>A0ABP0RBZ9</accession>
<comment type="caution">
    <text evidence="3">The sequence shown here is derived from an EMBL/GenBank/DDBJ whole genome shotgun (WGS) entry which is preliminary data.</text>
</comment>
<reference evidence="3 4" key="1">
    <citation type="submission" date="2024-02" db="EMBL/GenBank/DDBJ databases">
        <authorList>
            <person name="Chen Y."/>
            <person name="Shah S."/>
            <person name="Dougan E. K."/>
            <person name="Thang M."/>
            <person name="Chan C."/>
        </authorList>
    </citation>
    <scope>NUCLEOTIDE SEQUENCE [LARGE SCALE GENOMIC DNA]</scope>
</reference>
<feature type="compositionally biased region" description="Basic and acidic residues" evidence="1">
    <location>
        <begin position="161"/>
        <end position="174"/>
    </location>
</feature>
<sequence length="243" mass="27561">MTYVADLEKQTVFELFSLLLHHGWIVTKKESLKGEFVCKDDEGELNEKEFTIGRTLFKEYLQCLILAESLLQDGLEKIWHEQNKSYYKCVKASSKLREQGLLPELQPNKTAAFYKQLLQRTRPRSKTQNKGDAFADEPSVSGVMERAEPRAGTGRQKRFKGQKDLLSESEHESQSQEQENMDTDEDTTQAGQRLRDNKGSKQSHGKKMLSQAVATISERSNAKKEVVTVNDSESEDGTPVVGE</sequence>
<dbReference type="Proteomes" id="UP001642464">
    <property type="component" value="Unassembled WGS sequence"/>
</dbReference>
<proteinExistence type="predicted"/>
<evidence type="ECO:0000313" key="3">
    <source>
        <dbReference type="EMBL" id="CAK9097685.1"/>
    </source>
</evidence>
<feature type="region of interest" description="Disordered" evidence="1">
    <location>
        <begin position="119"/>
        <end position="243"/>
    </location>
</feature>
<evidence type="ECO:0000313" key="2">
    <source>
        <dbReference type="EMBL" id="CAK9097678.1"/>
    </source>
</evidence>
<name>A0ABP0RBZ9_9DINO</name>
<protein>
    <submittedName>
        <fullName evidence="3">Uncharacterized protein</fullName>
    </submittedName>
</protein>
<organism evidence="3 4">
    <name type="scientific">Durusdinium trenchii</name>
    <dbReference type="NCBI Taxonomy" id="1381693"/>
    <lineage>
        <taxon>Eukaryota</taxon>
        <taxon>Sar</taxon>
        <taxon>Alveolata</taxon>
        <taxon>Dinophyceae</taxon>
        <taxon>Suessiales</taxon>
        <taxon>Symbiodiniaceae</taxon>
        <taxon>Durusdinium</taxon>
    </lineage>
</organism>
<evidence type="ECO:0000313" key="4">
    <source>
        <dbReference type="Proteomes" id="UP001642464"/>
    </source>
</evidence>
<dbReference type="EMBL" id="CAXAMM010041158">
    <property type="protein sequence ID" value="CAK9097685.1"/>
    <property type="molecule type" value="Genomic_DNA"/>
</dbReference>
<feature type="non-terminal residue" evidence="3">
    <location>
        <position position="243"/>
    </location>
</feature>
<evidence type="ECO:0000256" key="1">
    <source>
        <dbReference type="SAM" id="MobiDB-lite"/>
    </source>
</evidence>